<dbReference type="STRING" id="1409788.NC99_07560"/>
<gene>
    <name evidence="1" type="ORF">NC99_07560</name>
</gene>
<dbReference type="SUPFAM" id="SSF74853">
    <property type="entry name" value="Lamin A/C globular tail domain"/>
    <property type="match status" value="1"/>
</dbReference>
<sequence>MGLSIVVNDVGNALKSATVEDLKVEVFSVGSTEAVVSFGSVSEIPDALELSAGVYYATAFSENSPPAAFESPYYYGESEPFTITEGETTQVGMVCSMANIMVTVVYSEEVISFFTDYNTTVGNAEANLVFGKGEERAGYFNAGPLNIESVLTYGDGETPQMKTINGTIASPQVGKHYEIHVDASVIEGRGVFDISLNETIEKEVITITDGLDDDVHELGVGDLLLTEIMCDPDNLLDSQGEWVEVFNNSGFLINLKGLTLRRGSSSTFHQIATDVMLAPGAYAVLGKTALATEQVDYVYGTLEFTNTGDFELLISTYGTDGTDGTVICSVDFGADGFPSIPAGKSIQLDPAVNNVSDAQIGSNWCRATVEYSTGDLGTPGAANSICE</sequence>
<reference evidence="2" key="1">
    <citation type="submission" date="2015-07" db="EMBL/GenBank/DDBJ databases">
        <title>Genome sequencing of Sunxiuqinia dokdonensis strain SK.</title>
        <authorList>
            <person name="Ahn S."/>
            <person name="Kim B.-C."/>
        </authorList>
    </citation>
    <scope>NUCLEOTIDE SEQUENCE [LARGE SCALE GENOMIC DNA]</scope>
    <source>
        <strain evidence="2">SK</strain>
    </source>
</reference>
<dbReference type="Proteomes" id="UP000036958">
    <property type="component" value="Unassembled WGS sequence"/>
</dbReference>
<dbReference type="InterPro" id="IPR027840">
    <property type="entry name" value="DUF4493"/>
</dbReference>
<dbReference type="EMBL" id="LGIA01000027">
    <property type="protein sequence ID" value="KOH46445.1"/>
    <property type="molecule type" value="Genomic_DNA"/>
</dbReference>
<comment type="caution">
    <text evidence="1">The sequence shown here is derived from an EMBL/GenBank/DDBJ whole genome shotgun (WGS) entry which is preliminary data.</text>
</comment>
<evidence type="ECO:0000313" key="2">
    <source>
        <dbReference type="Proteomes" id="UP000036958"/>
    </source>
</evidence>
<organism evidence="1 2">
    <name type="scientific">Sunxiuqinia dokdonensis</name>
    <dbReference type="NCBI Taxonomy" id="1409788"/>
    <lineage>
        <taxon>Bacteria</taxon>
        <taxon>Pseudomonadati</taxon>
        <taxon>Bacteroidota</taxon>
        <taxon>Bacteroidia</taxon>
        <taxon>Marinilabiliales</taxon>
        <taxon>Prolixibacteraceae</taxon>
        <taxon>Sunxiuqinia</taxon>
    </lineage>
</organism>
<keyword evidence="2" id="KW-1185">Reference proteome</keyword>
<accession>A0A0L8VD88</accession>
<dbReference type="AlphaFoldDB" id="A0A0L8VD88"/>
<evidence type="ECO:0000313" key="1">
    <source>
        <dbReference type="EMBL" id="KOH46445.1"/>
    </source>
</evidence>
<dbReference type="InterPro" id="IPR036415">
    <property type="entry name" value="Lamin_tail_dom_sf"/>
</dbReference>
<proteinExistence type="predicted"/>
<dbReference type="Pfam" id="PF14900">
    <property type="entry name" value="DUF4493"/>
    <property type="match status" value="1"/>
</dbReference>
<name>A0A0L8VD88_9BACT</name>
<protein>
    <submittedName>
        <fullName evidence="1">Uncharacterized protein</fullName>
    </submittedName>
</protein>